<dbReference type="Proteomes" id="UP000751190">
    <property type="component" value="Unassembled WGS sequence"/>
</dbReference>
<dbReference type="Gene3D" id="2.80.10.50">
    <property type="match status" value="1"/>
</dbReference>
<proteinExistence type="predicted"/>
<comment type="caution">
    <text evidence="1">The sequence shown here is derived from an EMBL/GenBank/DDBJ whole genome shotgun (WGS) entry which is preliminary data.</text>
</comment>
<dbReference type="OrthoDB" id="10455485at2759"/>
<name>A0A8J5XVU1_DIALT</name>
<gene>
    <name evidence="1" type="ORF">KFE25_006406</name>
</gene>
<organism evidence="1 2">
    <name type="scientific">Diacronema lutheri</name>
    <name type="common">Unicellular marine alga</name>
    <name type="synonym">Monochrysis lutheri</name>
    <dbReference type="NCBI Taxonomy" id="2081491"/>
    <lineage>
        <taxon>Eukaryota</taxon>
        <taxon>Haptista</taxon>
        <taxon>Haptophyta</taxon>
        <taxon>Pavlovophyceae</taxon>
        <taxon>Pavlovales</taxon>
        <taxon>Pavlovaceae</taxon>
        <taxon>Diacronema</taxon>
    </lineage>
</organism>
<sequence>MSIVLVGGAIAVGAILLALATRSRASQGPLPARAVFQLQDLIDDLCLGPHGFVPCDASSLWTLGIVGRRKSLVSFLHPSAGARCLERVQAGPWDSKVRLGNCKARSALAWDVAPTEHGGVLVSSDGGQHCLARRWNLAAMQPCDFGFTSFAVVDTPLHSRGFLLVSRGGASCFDGLRFRKCDTEDAELYWDVTVRFDKPRGEGYYSFFKFQTARSTPTQQCLSASGKRGAMPTLADCHQTGAKWWAMIGGRLEHAKLCLERESAGAARMQPCSDDAPHQQVVLRAAQGPLATATAPPAMVGASRGRRPRVTIAGGLGGG</sequence>
<dbReference type="SUPFAM" id="SSF50370">
    <property type="entry name" value="Ricin B-like lectins"/>
    <property type="match status" value="1"/>
</dbReference>
<protein>
    <submittedName>
        <fullName evidence="1">Uncharacterized protein</fullName>
    </submittedName>
</protein>
<accession>A0A8J5XVU1</accession>
<evidence type="ECO:0000313" key="1">
    <source>
        <dbReference type="EMBL" id="KAG8469951.1"/>
    </source>
</evidence>
<reference evidence="1" key="1">
    <citation type="submission" date="2021-05" db="EMBL/GenBank/DDBJ databases">
        <title>The genome of the haptophyte Pavlova lutheri (Diacronema luteri, Pavlovales) - a model for lipid biosynthesis in eukaryotic algae.</title>
        <authorList>
            <person name="Hulatt C.J."/>
            <person name="Posewitz M.C."/>
        </authorList>
    </citation>
    <scope>NUCLEOTIDE SEQUENCE</scope>
    <source>
        <strain evidence="1">NIVA-4/92</strain>
    </source>
</reference>
<keyword evidence="2" id="KW-1185">Reference proteome</keyword>
<dbReference type="AlphaFoldDB" id="A0A8J5XVU1"/>
<dbReference type="InterPro" id="IPR035992">
    <property type="entry name" value="Ricin_B-like_lectins"/>
</dbReference>
<evidence type="ECO:0000313" key="2">
    <source>
        <dbReference type="Proteomes" id="UP000751190"/>
    </source>
</evidence>
<dbReference type="EMBL" id="JAGTXO010000002">
    <property type="protein sequence ID" value="KAG8469951.1"/>
    <property type="molecule type" value="Genomic_DNA"/>
</dbReference>